<feature type="compositionally biased region" description="Basic and acidic residues" evidence="1">
    <location>
        <begin position="25"/>
        <end position="37"/>
    </location>
</feature>
<comment type="caution">
    <text evidence="3">The sequence shown here is derived from an EMBL/GenBank/DDBJ whole genome shotgun (WGS) entry which is preliminary data.</text>
</comment>
<organism evidence="3 4">
    <name type="scientific">Halostreptopolyspora alba</name>
    <dbReference type="NCBI Taxonomy" id="2487137"/>
    <lineage>
        <taxon>Bacteria</taxon>
        <taxon>Bacillati</taxon>
        <taxon>Actinomycetota</taxon>
        <taxon>Actinomycetes</taxon>
        <taxon>Streptosporangiales</taxon>
        <taxon>Nocardiopsidaceae</taxon>
        <taxon>Halostreptopolyspora</taxon>
    </lineage>
</organism>
<gene>
    <name evidence="3" type="ORF">EFW17_02145</name>
</gene>
<evidence type="ECO:0000313" key="4">
    <source>
        <dbReference type="Proteomes" id="UP000269198"/>
    </source>
</evidence>
<dbReference type="EMBL" id="RJMB01000001">
    <property type="protein sequence ID" value="RNL87628.1"/>
    <property type="molecule type" value="Genomic_DNA"/>
</dbReference>
<proteinExistence type="predicted"/>
<dbReference type="Proteomes" id="UP000269198">
    <property type="component" value="Unassembled WGS sequence"/>
</dbReference>
<accession>A0A3N0EIB4</accession>
<feature type="chain" id="PRO_5039275810" description="Ig-like domain-containing protein" evidence="2">
    <location>
        <begin position="23"/>
        <end position="179"/>
    </location>
</feature>
<dbReference type="OrthoDB" id="4833018at2"/>
<feature type="region of interest" description="Disordered" evidence="1">
    <location>
        <begin position="23"/>
        <end position="86"/>
    </location>
</feature>
<evidence type="ECO:0000256" key="1">
    <source>
        <dbReference type="SAM" id="MobiDB-lite"/>
    </source>
</evidence>
<keyword evidence="4" id="KW-1185">Reference proteome</keyword>
<keyword evidence="2" id="KW-0732">Signal</keyword>
<reference evidence="3 4" key="1">
    <citation type="submission" date="2018-11" db="EMBL/GenBank/DDBJ databases">
        <title>The genome draft of YIM 96095.</title>
        <authorList>
            <person name="Tang S.-K."/>
            <person name="Chunyu W.-X."/>
            <person name="Feng Y.-Z."/>
        </authorList>
    </citation>
    <scope>NUCLEOTIDE SEQUENCE [LARGE SCALE GENOMIC DNA]</scope>
    <source>
        <strain evidence="3 4">YIM 96095</strain>
    </source>
</reference>
<feature type="compositionally biased region" description="Acidic residues" evidence="1">
    <location>
        <begin position="48"/>
        <end position="61"/>
    </location>
</feature>
<dbReference type="RefSeq" id="WP_123199493.1">
    <property type="nucleotide sequence ID" value="NZ_RJMB01000001.1"/>
</dbReference>
<name>A0A3N0EIB4_9ACTN</name>
<dbReference type="AlphaFoldDB" id="A0A3N0EIB4"/>
<evidence type="ECO:0008006" key="5">
    <source>
        <dbReference type="Google" id="ProtNLM"/>
    </source>
</evidence>
<evidence type="ECO:0000256" key="2">
    <source>
        <dbReference type="SAM" id="SignalP"/>
    </source>
</evidence>
<sequence length="179" mass="19096">MVSALPLLGLLLVACAPDGAVSAEPRNDAAGQEREVPEGPDNVTCVGSEEELLAPLDEAEGSTDWSSEEWPPAGAPPDLPPEEEAFPSPEEFMAAVADSYAGAAENEQREGDQRFEVRLLCAPTGEETQGAVLEWGFLDDSVAGADVRLTLVQEAEGWQVAETERRSHCRRGQSGEMCL</sequence>
<feature type="signal peptide" evidence="2">
    <location>
        <begin position="1"/>
        <end position="22"/>
    </location>
</feature>
<evidence type="ECO:0000313" key="3">
    <source>
        <dbReference type="EMBL" id="RNL87628.1"/>
    </source>
</evidence>
<protein>
    <recommendedName>
        <fullName evidence="5">Ig-like domain-containing protein</fullName>
    </recommendedName>
</protein>